<feature type="region of interest" description="Disordered" evidence="1">
    <location>
        <begin position="77"/>
        <end position="108"/>
    </location>
</feature>
<dbReference type="KEGG" id="aplc:110990048"/>
<reference evidence="3" key="1">
    <citation type="submission" date="2025-08" db="UniProtKB">
        <authorList>
            <consortium name="RefSeq"/>
        </authorList>
    </citation>
    <scope>IDENTIFICATION</scope>
</reference>
<evidence type="ECO:0000256" key="1">
    <source>
        <dbReference type="SAM" id="MobiDB-lite"/>
    </source>
</evidence>
<evidence type="ECO:0000313" key="2">
    <source>
        <dbReference type="Proteomes" id="UP000694845"/>
    </source>
</evidence>
<dbReference type="OrthoDB" id="10400844at2759"/>
<dbReference type="AlphaFoldDB" id="A0A8B7ZYB1"/>
<protein>
    <submittedName>
        <fullName evidence="3">Uncharacterized protein LOC110990048</fullName>
    </submittedName>
</protein>
<name>A0A8B7ZYB1_ACAPL</name>
<dbReference type="RefSeq" id="XP_022110523.1">
    <property type="nucleotide sequence ID" value="XM_022254831.1"/>
</dbReference>
<dbReference type="Proteomes" id="UP000694845">
    <property type="component" value="Unplaced"/>
</dbReference>
<proteinExistence type="predicted"/>
<sequence length="172" mass="18987">MPRLETSVFFSPVSGCNGLQRTTGVGLLALVFLMTTPGTLQQTVGVARIELCQPSRVLPSYLQEACNELLASQGTAQSAMADSGTGASPPDRRPLSDPPRYGRRSGGSPLSVLLSKRFYSLPTFKPYNVMHQQRDVGERRASDQRLHMISPSFDLLRRIASLRDNFDLWKSM</sequence>
<dbReference type="OMA" id="CQPNRVL"/>
<gene>
    <name evidence="3" type="primary">LOC110990048</name>
</gene>
<evidence type="ECO:0000313" key="3">
    <source>
        <dbReference type="RefSeq" id="XP_022110523.1"/>
    </source>
</evidence>
<organism evidence="2 3">
    <name type="scientific">Acanthaster planci</name>
    <name type="common">Crown-of-thorns starfish</name>
    <dbReference type="NCBI Taxonomy" id="133434"/>
    <lineage>
        <taxon>Eukaryota</taxon>
        <taxon>Metazoa</taxon>
        <taxon>Echinodermata</taxon>
        <taxon>Eleutherozoa</taxon>
        <taxon>Asterozoa</taxon>
        <taxon>Asteroidea</taxon>
        <taxon>Valvatacea</taxon>
        <taxon>Valvatida</taxon>
        <taxon>Acanthasteridae</taxon>
        <taxon>Acanthaster</taxon>
    </lineage>
</organism>
<accession>A0A8B7ZYB1</accession>
<dbReference type="GeneID" id="110990048"/>
<keyword evidence="2" id="KW-1185">Reference proteome</keyword>